<protein>
    <submittedName>
        <fullName evidence="9">Methyl-accepting chemotaxis protein</fullName>
    </submittedName>
</protein>
<dbReference type="PROSITE" id="PS50111">
    <property type="entry name" value="CHEMOTAXIS_TRANSDUC_2"/>
    <property type="match status" value="1"/>
</dbReference>
<keyword evidence="2 4" id="KW-0807">Transducer</keyword>
<comment type="similarity">
    <text evidence="3">Belongs to the methyl-accepting chemotaxis (MCP) protein family.</text>
</comment>
<dbReference type="Pfam" id="PF00672">
    <property type="entry name" value="HAMP"/>
    <property type="match status" value="1"/>
</dbReference>
<evidence type="ECO:0000256" key="3">
    <source>
        <dbReference type="ARBA" id="ARBA00029447"/>
    </source>
</evidence>
<organism evidence="9 10">
    <name type="scientific">Shewanella aestuarii</name>
    <dbReference type="NCBI Taxonomy" id="1028752"/>
    <lineage>
        <taxon>Bacteria</taxon>
        <taxon>Pseudomonadati</taxon>
        <taxon>Pseudomonadota</taxon>
        <taxon>Gammaproteobacteria</taxon>
        <taxon>Alteromonadales</taxon>
        <taxon>Shewanellaceae</taxon>
        <taxon>Shewanella</taxon>
    </lineage>
</organism>
<proteinExistence type="inferred from homology"/>
<dbReference type="Pfam" id="PF00015">
    <property type="entry name" value="MCPsignal"/>
    <property type="match status" value="1"/>
</dbReference>
<comment type="subcellular location">
    <subcellularLocation>
        <location evidence="1">Membrane</location>
    </subcellularLocation>
</comment>
<dbReference type="Proteomes" id="UP000502608">
    <property type="component" value="Chromosome"/>
</dbReference>
<sequence length="675" mass="73615">MLELTIKQKIALGFATIGILLIAGSSFFYRSLNQIQTANANIQTLAVPVQNQTNALQLSLLKMAKTGSLAFSQSGHANIQATFNQFNQLKTEYLATFTDLAEKVADQPKMKSTLNTVSTEYAQYVSQSDNMFNAKLNIENNKSHYQALFSQFLQVKDNASNSMIDLEIIDAAGQDGLLEEVIGTGTRIDDAIYNMGNIMTEVGRFTDIQSINNHQQDVLMLMTNIETNFLFLKQQAASLPADELLTAFAEQFSQLSELLDAPGSLYESQRNVVAALIAAETANQQSNQFFDASLSELNQLMMLADQRFNDLQSAAADEISTAQTTVISLAIIFIILAVIIYSLTSKAMLGPLQAVNRALHRIASGDLSKRLSKRNDDEFGELMDNINKLSDDLTSLLKDISNNAHRLDESATHSRQQGEQIADSANIQIQHINQAKQLAEQIHQSSNTVNQQAVESAQQITLASEQGNQVKVIADENRNRIEQLSTGLSHSVNIMNNLSQHSDGIGGILVTISAIADQTNLLALNAAIEAARAGEHGRGFAVVADEVRSLASRTQSSTAEIQTMISALQTETDKAVKAISQGQNQANECVEQSQALHTAIQQIESALMTINSMSQSINHAAQDQVSFSQQIDHTMSDTAKAAEHNAKQSSAMAQRSQELNQLATSLTNSVKRFTL</sequence>
<keyword evidence="10" id="KW-1185">Reference proteome</keyword>
<feature type="domain" description="HAMP" evidence="8">
    <location>
        <begin position="346"/>
        <end position="398"/>
    </location>
</feature>
<evidence type="ECO:0000256" key="2">
    <source>
        <dbReference type="ARBA" id="ARBA00023224"/>
    </source>
</evidence>
<dbReference type="SUPFAM" id="SSF58104">
    <property type="entry name" value="Methyl-accepting chemotaxis protein (MCP) signaling domain"/>
    <property type="match status" value="1"/>
</dbReference>
<feature type="region of interest" description="Disordered" evidence="5">
    <location>
        <begin position="635"/>
        <end position="656"/>
    </location>
</feature>
<feature type="transmembrane region" description="Helical" evidence="6">
    <location>
        <begin position="326"/>
        <end position="344"/>
    </location>
</feature>
<evidence type="ECO:0000256" key="4">
    <source>
        <dbReference type="PROSITE-ProRule" id="PRU00284"/>
    </source>
</evidence>
<dbReference type="EMBL" id="CP050313">
    <property type="protein sequence ID" value="QIR14088.1"/>
    <property type="molecule type" value="Genomic_DNA"/>
</dbReference>
<dbReference type="InterPro" id="IPR003660">
    <property type="entry name" value="HAMP_dom"/>
</dbReference>
<accession>A0A6G9QI57</accession>
<feature type="transmembrane region" description="Helical" evidence="6">
    <location>
        <begin position="12"/>
        <end position="29"/>
    </location>
</feature>
<keyword evidence="6" id="KW-0812">Transmembrane</keyword>
<dbReference type="CDD" id="cd06225">
    <property type="entry name" value="HAMP"/>
    <property type="match status" value="1"/>
</dbReference>
<dbReference type="AlphaFoldDB" id="A0A6G9QI57"/>
<dbReference type="KEGG" id="saes:HBH39_05955"/>
<evidence type="ECO:0000313" key="9">
    <source>
        <dbReference type="EMBL" id="QIR14088.1"/>
    </source>
</evidence>
<name>A0A6G9QI57_9GAMM</name>
<evidence type="ECO:0000313" key="10">
    <source>
        <dbReference type="Proteomes" id="UP000502608"/>
    </source>
</evidence>
<dbReference type="PROSITE" id="PS50885">
    <property type="entry name" value="HAMP"/>
    <property type="match status" value="1"/>
</dbReference>
<dbReference type="SMART" id="SM00304">
    <property type="entry name" value="HAMP"/>
    <property type="match status" value="1"/>
</dbReference>
<feature type="domain" description="Methyl-accepting transducer" evidence="7">
    <location>
        <begin position="403"/>
        <end position="639"/>
    </location>
</feature>
<reference evidence="9 10" key="1">
    <citation type="submission" date="2020-03" db="EMBL/GenBank/DDBJ databases">
        <title>Complete genome sequence of Shewanella sp.</title>
        <authorList>
            <person name="Kim Y.-S."/>
            <person name="Kim S.-J."/>
            <person name="Jung H.-K."/>
            <person name="Kim K.-H."/>
        </authorList>
    </citation>
    <scope>NUCLEOTIDE SEQUENCE [LARGE SCALE GENOMIC DNA]</scope>
    <source>
        <strain evidence="9 10">PN3F2</strain>
    </source>
</reference>
<keyword evidence="6" id="KW-1133">Transmembrane helix</keyword>
<dbReference type="InterPro" id="IPR004089">
    <property type="entry name" value="MCPsignal_dom"/>
</dbReference>
<dbReference type="GO" id="GO:0016020">
    <property type="term" value="C:membrane"/>
    <property type="evidence" value="ECO:0007669"/>
    <property type="project" value="UniProtKB-SubCell"/>
</dbReference>
<evidence type="ECO:0000256" key="5">
    <source>
        <dbReference type="SAM" id="MobiDB-lite"/>
    </source>
</evidence>
<dbReference type="GO" id="GO:0006935">
    <property type="term" value="P:chemotaxis"/>
    <property type="evidence" value="ECO:0007669"/>
    <property type="project" value="UniProtKB-ARBA"/>
</dbReference>
<evidence type="ECO:0000256" key="1">
    <source>
        <dbReference type="ARBA" id="ARBA00004370"/>
    </source>
</evidence>
<gene>
    <name evidence="9" type="ORF">HBH39_05955</name>
</gene>
<feature type="compositionally biased region" description="Polar residues" evidence="5">
    <location>
        <begin position="647"/>
        <end position="656"/>
    </location>
</feature>
<dbReference type="RefSeq" id="WP_167676486.1">
    <property type="nucleotide sequence ID" value="NZ_CP050313.1"/>
</dbReference>
<dbReference type="Gene3D" id="1.10.287.950">
    <property type="entry name" value="Methyl-accepting chemotaxis protein"/>
    <property type="match status" value="1"/>
</dbReference>
<keyword evidence="6" id="KW-0472">Membrane</keyword>
<evidence type="ECO:0000259" key="7">
    <source>
        <dbReference type="PROSITE" id="PS50111"/>
    </source>
</evidence>
<dbReference type="FunFam" id="1.10.287.950:FF:000001">
    <property type="entry name" value="Methyl-accepting chemotaxis sensory transducer"/>
    <property type="match status" value="1"/>
</dbReference>
<dbReference type="GO" id="GO:0007165">
    <property type="term" value="P:signal transduction"/>
    <property type="evidence" value="ECO:0007669"/>
    <property type="project" value="UniProtKB-KW"/>
</dbReference>
<dbReference type="PANTHER" id="PTHR32089">
    <property type="entry name" value="METHYL-ACCEPTING CHEMOTAXIS PROTEIN MCPB"/>
    <property type="match status" value="1"/>
</dbReference>
<evidence type="ECO:0000256" key="6">
    <source>
        <dbReference type="SAM" id="Phobius"/>
    </source>
</evidence>
<dbReference type="SMART" id="SM00283">
    <property type="entry name" value="MA"/>
    <property type="match status" value="1"/>
</dbReference>
<dbReference type="PANTHER" id="PTHR32089:SF70">
    <property type="entry name" value="ENERGY TAXIS MODULATING METHYL ACCEPTING SENSORY TRANSDUCER"/>
    <property type="match status" value="1"/>
</dbReference>
<evidence type="ECO:0000259" key="8">
    <source>
        <dbReference type="PROSITE" id="PS50885"/>
    </source>
</evidence>